<dbReference type="InterPro" id="IPR022803">
    <property type="entry name" value="Ribosomal_uL5_dom_sf"/>
</dbReference>
<dbReference type="InterPro" id="IPR031310">
    <property type="entry name" value="Ribosomal_uL5_N"/>
</dbReference>
<dbReference type="PIRSF" id="PIRSF002161">
    <property type="entry name" value="Ribosomal_L5"/>
    <property type="match status" value="1"/>
</dbReference>
<organism evidence="7">
    <name type="scientific">Hexamita inflata</name>
    <dbReference type="NCBI Taxonomy" id="28002"/>
    <lineage>
        <taxon>Eukaryota</taxon>
        <taxon>Metamonada</taxon>
        <taxon>Diplomonadida</taxon>
        <taxon>Hexamitidae</taxon>
        <taxon>Hexamitinae</taxon>
        <taxon>Hexamita</taxon>
    </lineage>
</organism>
<dbReference type="Proteomes" id="UP001642409">
    <property type="component" value="Unassembled WGS sequence"/>
</dbReference>
<comment type="similarity">
    <text evidence="1 4">Belongs to the universal ribosomal protein uL5 family.</text>
</comment>
<feature type="domain" description="Large ribosomal subunit protein uL5 C-terminal" evidence="6">
    <location>
        <begin position="63"/>
        <end position="141"/>
    </location>
</feature>
<dbReference type="Pfam" id="PF00673">
    <property type="entry name" value="Ribosomal_L5_C"/>
    <property type="match status" value="1"/>
</dbReference>
<evidence type="ECO:0000313" key="8">
    <source>
        <dbReference type="EMBL" id="CAI9971033.1"/>
    </source>
</evidence>
<dbReference type="EMBL" id="CAXDID020000360">
    <property type="protein sequence ID" value="CAL6082137.1"/>
    <property type="molecule type" value="Genomic_DNA"/>
</dbReference>
<dbReference type="InterPro" id="IPR031309">
    <property type="entry name" value="Ribosomal_uL5_C"/>
</dbReference>
<gene>
    <name evidence="7" type="ORF">HINF_LOCUS32754</name>
    <name evidence="8" type="ORF">HINF_LOCUS58678</name>
    <name evidence="9" type="ORF">HINF_LOCUS60929</name>
    <name evidence="10" type="ORF">HINF_LOCUS61582</name>
</gene>
<keyword evidence="11" id="KW-1185">Reference proteome</keyword>
<dbReference type="GO" id="GO:0003735">
    <property type="term" value="F:structural constituent of ribosome"/>
    <property type="evidence" value="ECO:0007669"/>
    <property type="project" value="InterPro"/>
</dbReference>
<evidence type="ECO:0000259" key="6">
    <source>
        <dbReference type="Pfam" id="PF00673"/>
    </source>
</evidence>
<dbReference type="AlphaFoldDB" id="A0AA86Q3V5"/>
<feature type="domain" description="Large ribosomal subunit protein uL5 N-terminal" evidence="5">
    <location>
        <begin position="6"/>
        <end position="59"/>
    </location>
</feature>
<dbReference type="InterPro" id="IPR002132">
    <property type="entry name" value="Ribosomal_uL5"/>
</dbReference>
<dbReference type="NCBIfam" id="NF003258">
    <property type="entry name" value="PRK04219.1"/>
    <property type="match status" value="1"/>
</dbReference>
<evidence type="ECO:0000256" key="3">
    <source>
        <dbReference type="ARBA" id="ARBA00023274"/>
    </source>
</evidence>
<evidence type="ECO:0000313" key="7">
    <source>
        <dbReference type="EMBL" id="CAI9945109.1"/>
    </source>
</evidence>
<accession>A0AA86Q3V5</accession>
<evidence type="ECO:0000256" key="2">
    <source>
        <dbReference type="ARBA" id="ARBA00022980"/>
    </source>
</evidence>
<keyword evidence="3 4" id="KW-0687">Ribonucleoprotein</keyword>
<evidence type="ECO:0000256" key="1">
    <source>
        <dbReference type="ARBA" id="ARBA00008553"/>
    </source>
</evidence>
<evidence type="ECO:0000313" key="11">
    <source>
        <dbReference type="Proteomes" id="UP001642409"/>
    </source>
</evidence>
<proteinExistence type="inferred from homology"/>
<dbReference type="GO" id="GO:1990904">
    <property type="term" value="C:ribonucleoprotein complex"/>
    <property type="evidence" value="ECO:0007669"/>
    <property type="project" value="UniProtKB-KW"/>
</dbReference>
<evidence type="ECO:0000259" key="5">
    <source>
        <dbReference type="Pfam" id="PF00281"/>
    </source>
</evidence>
<dbReference type="GO" id="GO:0006412">
    <property type="term" value="P:translation"/>
    <property type="evidence" value="ECO:0007669"/>
    <property type="project" value="InterPro"/>
</dbReference>
<reference evidence="9 11" key="2">
    <citation type="submission" date="2024-07" db="EMBL/GenBank/DDBJ databases">
        <authorList>
            <person name="Akdeniz Z."/>
        </authorList>
    </citation>
    <scope>NUCLEOTIDE SEQUENCE [LARGE SCALE GENOMIC DNA]</scope>
</reference>
<protein>
    <submittedName>
        <fullName evidence="7">Ribosomal protein L5</fullName>
    </submittedName>
    <submittedName>
        <fullName evidence="9">Ribosomal_protein L5</fullName>
    </submittedName>
</protein>
<name>A0AA86Q3V5_9EUKA</name>
<dbReference type="FunFam" id="3.30.1440.10:FF:000002">
    <property type="entry name" value="60S ribosomal protein L11"/>
    <property type="match status" value="1"/>
</dbReference>
<evidence type="ECO:0000256" key="4">
    <source>
        <dbReference type="RuleBase" id="RU003930"/>
    </source>
</evidence>
<evidence type="ECO:0000313" key="10">
    <source>
        <dbReference type="EMBL" id="CAL6083145.1"/>
    </source>
</evidence>
<dbReference type="Gene3D" id="3.30.1440.10">
    <property type="match status" value="1"/>
</dbReference>
<sequence>MAVKENVMRQIKVEKLVVQCCIGGEGDQLTKVAKVLNQLTDQTPSFGKSRLTVRGFGIRRGQKISAMCTVRGDKAMDIIEKALRVKSYTLPESCFSSNGNFGFGITEHIDLGIKYDPAIGIFGMDFTIVLARPGKRVAVRKHNQTAVGCAHKISKQDAIDFTVQKFEVSVTTHKIHKM</sequence>
<comment type="caution">
    <text evidence="7">The sequence shown here is derived from an EMBL/GenBank/DDBJ whole genome shotgun (WGS) entry which is preliminary data.</text>
</comment>
<dbReference type="GO" id="GO:0005840">
    <property type="term" value="C:ribosome"/>
    <property type="evidence" value="ECO:0007669"/>
    <property type="project" value="UniProtKB-KW"/>
</dbReference>
<dbReference type="EMBL" id="CATOUU010001088">
    <property type="protein sequence ID" value="CAI9971033.1"/>
    <property type="molecule type" value="Genomic_DNA"/>
</dbReference>
<dbReference type="EMBL" id="CAXDID020000370">
    <property type="protein sequence ID" value="CAL6083145.1"/>
    <property type="molecule type" value="Genomic_DNA"/>
</dbReference>
<dbReference type="PANTHER" id="PTHR11994">
    <property type="entry name" value="60S RIBOSOMAL PROTEIN L11-RELATED"/>
    <property type="match status" value="1"/>
</dbReference>
<dbReference type="InterPro" id="IPR057266">
    <property type="entry name" value="Ribosomal_uL5_euk/arc-type"/>
</dbReference>
<dbReference type="SUPFAM" id="SSF55282">
    <property type="entry name" value="RL5-like"/>
    <property type="match status" value="1"/>
</dbReference>
<dbReference type="Pfam" id="PF00281">
    <property type="entry name" value="Ribosomal_L5"/>
    <property type="match status" value="1"/>
</dbReference>
<dbReference type="EMBL" id="CATOUU010000737">
    <property type="protein sequence ID" value="CAI9945109.1"/>
    <property type="molecule type" value="Genomic_DNA"/>
</dbReference>
<reference evidence="7" key="1">
    <citation type="submission" date="2023-06" db="EMBL/GenBank/DDBJ databases">
        <authorList>
            <person name="Kurt Z."/>
        </authorList>
    </citation>
    <scope>NUCLEOTIDE SEQUENCE</scope>
</reference>
<keyword evidence="2 4" id="KW-0689">Ribosomal protein</keyword>
<evidence type="ECO:0000313" key="9">
    <source>
        <dbReference type="EMBL" id="CAL6082137.1"/>
    </source>
</evidence>